<dbReference type="InterPro" id="IPR052940">
    <property type="entry name" value="Carb_Esterase_6"/>
</dbReference>
<dbReference type="GO" id="GO:0016787">
    <property type="term" value="F:hydrolase activity"/>
    <property type="evidence" value="ECO:0007669"/>
    <property type="project" value="UniProtKB-KW"/>
</dbReference>
<dbReference type="Pfam" id="PF03629">
    <property type="entry name" value="SASA"/>
    <property type="match status" value="1"/>
</dbReference>
<gene>
    <name evidence="3" type="ORF">CU098_005952</name>
</gene>
<evidence type="ECO:0000259" key="2">
    <source>
        <dbReference type="Pfam" id="PF03629"/>
    </source>
</evidence>
<sequence length="383" mass="42758">MSHIYYKVVPFQVLQRDPTTDVATLVINDEKFILPVGGPFTVGGCPNVYVGDVWIMAGQSNMRGHGFLYNPFNNQPQITHSTSNVCLYDSTEKWREASEPTHCLFASPRPVHHSLPDPTVATPDICKFRGASLGLAFAKEYQKLNSGVPVGLMACAHGGTSLYDWKRPVEINQDTVQNTLYGAMIDKIRAVGNHVAGILWFQGETDAGDLEASATYGERFQDWLDILRVDTRVDMPVAFVQIGPHRINIPEMVKGWENIQEHQRSLFGYKSITAGVASLDCTSGLIKVGRRLANAAVQAVMKKAETTTPMCEAAVFEQIELVSSKLIVYSVKLTFNYMEKDEWMHNEQLEGFELENCTNDIAIVSVRIEACYIKCAVRNLWDE</sequence>
<reference evidence="3 4" key="1">
    <citation type="journal article" date="2018" name="G3 (Bethesda)">
        <title>Phylogenetic and Phylogenomic Definition of Rhizopus Species.</title>
        <authorList>
            <person name="Gryganskyi A.P."/>
            <person name="Golan J."/>
            <person name="Dolatabadi S."/>
            <person name="Mondo S."/>
            <person name="Robb S."/>
            <person name="Idnurm A."/>
            <person name="Muszewska A."/>
            <person name="Steczkiewicz K."/>
            <person name="Masonjones S."/>
            <person name="Liao H.L."/>
            <person name="Gajdeczka M.T."/>
            <person name="Anike F."/>
            <person name="Vuek A."/>
            <person name="Anishchenko I.M."/>
            <person name="Voigt K."/>
            <person name="de Hoog G.S."/>
            <person name="Smith M.E."/>
            <person name="Heitman J."/>
            <person name="Vilgalys R."/>
            <person name="Stajich J.E."/>
        </authorList>
    </citation>
    <scope>NUCLEOTIDE SEQUENCE [LARGE SCALE GENOMIC DNA]</scope>
    <source>
        <strain evidence="3 4">LSU 92-RS-03</strain>
    </source>
</reference>
<dbReference type="SUPFAM" id="SSF52266">
    <property type="entry name" value="SGNH hydrolase"/>
    <property type="match status" value="1"/>
</dbReference>
<keyword evidence="4" id="KW-1185">Reference proteome</keyword>
<dbReference type="EMBL" id="PJQM01003254">
    <property type="protein sequence ID" value="RCH89876.1"/>
    <property type="molecule type" value="Genomic_DNA"/>
</dbReference>
<evidence type="ECO:0000313" key="4">
    <source>
        <dbReference type="Proteomes" id="UP000253551"/>
    </source>
</evidence>
<dbReference type="PANTHER" id="PTHR31988">
    <property type="entry name" value="ESTERASE, PUTATIVE (DUF303)-RELATED"/>
    <property type="match status" value="1"/>
</dbReference>
<dbReference type="InterPro" id="IPR005181">
    <property type="entry name" value="SASA"/>
</dbReference>
<dbReference type="Gene3D" id="3.40.50.1110">
    <property type="entry name" value="SGNH hydrolase"/>
    <property type="match status" value="1"/>
</dbReference>
<dbReference type="PANTHER" id="PTHR31988:SF19">
    <property type="entry name" value="9-O-ACETYL-N-ACETYLNEURAMINIC ACID DEACETYLASE-RELATED"/>
    <property type="match status" value="1"/>
</dbReference>
<feature type="domain" description="Sialate O-acetylesterase" evidence="2">
    <location>
        <begin position="51"/>
        <end position="295"/>
    </location>
</feature>
<evidence type="ECO:0000256" key="1">
    <source>
        <dbReference type="ARBA" id="ARBA00022801"/>
    </source>
</evidence>
<name>A0A367JJ16_RHIST</name>
<accession>A0A367JJ16</accession>
<dbReference type="AlphaFoldDB" id="A0A367JJ16"/>
<proteinExistence type="predicted"/>
<dbReference type="InterPro" id="IPR036514">
    <property type="entry name" value="SGNH_hydro_sf"/>
</dbReference>
<dbReference type="Proteomes" id="UP000253551">
    <property type="component" value="Unassembled WGS sequence"/>
</dbReference>
<dbReference type="OrthoDB" id="42638at2759"/>
<evidence type="ECO:0000313" key="3">
    <source>
        <dbReference type="EMBL" id="RCH89876.1"/>
    </source>
</evidence>
<organism evidence="3 4">
    <name type="scientific">Rhizopus stolonifer</name>
    <name type="common">Rhizopus nigricans</name>
    <dbReference type="NCBI Taxonomy" id="4846"/>
    <lineage>
        <taxon>Eukaryota</taxon>
        <taxon>Fungi</taxon>
        <taxon>Fungi incertae sedis</taxon>
        <taxon>Mucoromycota</taxon>
        <taxon>Mucoromycotina</taxon>
        <taxon>Mucoromycetes</taxon>
        <taxon>Mucorales</taxon>
        <taxon>Mucorineae</taxon>
        <taxon>Rhizopodaceae</taxon>
        <taxon>Rhizopus</taxon>
    </lineage>
</organism>
<comment type="caution">
    <text evidence="3">The sequence shown here is derived from an EMBL/GenBank/DDBJ whole genome shotgun (WGS) entry which is preliminary data.</text>
</comment>
<keyword evidence="1" id="KW-0378">Hydrolase</keyword>
<protein>
    <recommendedName>
        <fullName evidence="2">Sialate O-acetylesterase domain-containing protein</fullName>
    </recommendedName>
</protein>